<proteinExistence type="predicted"/>
<dbReference type="GO" id="GO:0032259">
    <property type="term" value="P:methylation"/>
    <property type="evidence" value="ECO:0007669"/>
    <property type="project" value="UniProtKB-KW"/>
</dbReference>
<dbReference type="InterPro" id="IPR029063">
    <property type="entry name" value="SAM-dependent_MTases_sf"/>
</dbReference>
<dbReference type="EMBL" id="MK072441">
    <property type="protein sequence ID" value="AYV85165.1"/>
    <property type="molecule type" value="Genomic_DNA"/>
</dbReference>
<accession>A0A3G5AD62</accession>
<protein>
    <submittedName>
        <fullName evidence="1">Methyltransferase domain</fullName>
    </submittedName>
</protein>
<dbReference type="Gene3D" id="3.40.50.150">
    <property type="entry name" value="Vaccinia Virus protein VP39"/>
    <property type="match status" value="1"/>
</dbReference>
<keyword evidence="1" id="KW-0808">Transferase</keyword>
<evidence type="ECO:0000313" key="1">
    <source>
        <dbReference type="EMBL" id="AYV85165.1"/>
    </source>
</evidence>
<gene>
    <name evidence="1" type="ORF">Satyrvirus5_30</name>
</gene>
<dbReference type="SUPFAM" id="SSF53335">
    <property type="entry name" value="S-adenosyl-L-methionine-dependent methyltransferases"/>
    <property type="match status" value="1"/>
</dbReference>
<dbReference type="CDD" id="cd02440">
    <property type="entry name" value="AdoMet_MTases"/>
    <property type="match status" value="1"/>
</dbReference>
<keyword evidence="1" id="KW-0489">Methyltransferase</keyword>
<reference evidence="1" key="1">
    <citation type="submission" date="2018-10" db="EMBL/GenBank/DDBJ databases">
        <title>Hidden diversity of soil giant viruses.</title>
        <authorList>
            <person name="Schulz F."/>
            <person name="Alteio L."/>
            <person name="Goudeau D."/>
            <person name="Ryan E.M."/>
            <person name="Malmstrom R.R."/>
            <person name="Blanchard J."/>
            <person name="Woyke T."/>
        </authorList>
    </citation>
    <scope>NUCLEOTIDE SEQUENCE</scope>
    <source>
        <strain evidence="1">SAV1</strain>
    </source>
</reference>
<organism evidence="1">
    <name type="scientific">Satyrvirus sp</name>
    <dbReference type="NCBI Taxonomy" id="2487771"/>
    <lineage>
        <taxon>Viruses</taxon>
        <taxon>Varidnaviria</taxon>
        <taxon>Bamfordvirae</taxon>
        <taxon>Nucleocytoviricota</taxon>
        <taxon>Megaviricetes</taxon>
        <taxon>Imitervirales</taxon>
        <taxon>Mimiviridae</taxon>
        <taxon>Megamimivirinae</taxon>
    </lineage>
</organism>
<sequence>MNFPYKKNFLSISEINKKFELLKKYRVRKRLKIADYKLHNIRLDKNPSYKCCPFVIITFGSDYSDFDILSDYFNEKCRMQCVVFGHDKSPLDFWEENRSRIIKQSKSKYHSDDAHHLRESLYDLYPHGECTSHRPILSLSLVQLFHAKSVLDPCAGWGDRLIGILASKCKYYCGVDPNPCVHEGYKDILAMFNSDNNCTTKLIESPFETAILPDVEFDLVYTSPPYFNMETYDKNSVLQSTNKYQNEKNWFENFLKILLDKSIKSLKHKGHLCININQKKGDNYIYWMLDHMKTHNEMKYNGILSYAKQKLDNPQPIFVWSKRTKK</sequence>
<dbReference type="GO" id="GO:0008168">
    <property type="term" value="F:methyltransferase activity"/>
    <property type="evidence" value="ECO:0007669"/>
    <property type="project" value="UniProtKB-KW"/>
</dbReference>
<name>A0A3G5AD62_9VIRU</name>